<organism evidence="10 11">
    <name type="scientific">Deinococcus yavapaiensis KR-236</name>
    <dbReference type="NCBI Taxonomy" id="694435"/>
    <lineage>
        <taxon>Bacteria</taxon>
        <taxon>Thermotogati</taxon>
        <taxon>Deinococcota</taxon>
        <taxon>Deinococci</taxon>
        <taxon>Deinococcales</taxon>
        <taxon>Deinococcaceae</taxon>
        <taxon>Deinococcus</taxon>
    </lineage>
</organism>
<dbReference type="OrthoDB" id="9810350at2"/>
<keyword evidence="11" id="KW-1185">Reference proteome</keyword>
<keyword evidence="7 9" id="KW-0472">Membrane</keyword>
<evidence type="ECO:0000313" key="11">
    <source>
        <dbReference type="Proteomes" id="UP000248326"/>
    </source>
</evidence>
<dbReference type="EMBL" id="QJSX01000002">
    <property type="protein sequence ID" value="PYE55726.1"/>
    <property type="molecule type" value="Genomic_DNA"/>
</dbReference>
<protein>
    <recommendedName>
        <fullName evidence="9">Large-conductance mechanosensitive channel</fullName>
    </recommendedName>
</protein>
<dbReference type="InterPro" id="IPR001185">
    <property type="entry name" value="MS_channel"/>
</dbReference>
<evidence type="ECO:0000256" key="5">
    <source>
        <dbReference type="ARBA" id="ARBA00022989"/>
    </source>
</evidence>
<dbReference type="RefSeq" id="WP_110885286.1">
    <property type="nucleotide sequence ID" value="NZ_QJSX01000002.1"/>
</dbReference>
<proteinExistence type="inferred from homology"/>
<evidence type="ECO:0000256" key="2">
    <source>
        <dbReference type="ARBA" id="ARBA00022448"/>
    </source>
</evidence>
<keyword evidence="3 9" id="KW-1003">Cell membrane</keyword>
<keyword evidence="8 9" id="KW-0407">Ion channel</keyword>
<keyword evidence="2 9" id="KW-0813">Transport</keyword>
<dbReference type="Pfam" id="PF01741">
    <property type="entry name" value="MscL"/>
    <property type="match status" value="1"/>
</dbReference>
<dbReference type="InterPro" id="IPR036019">
    <property type="entry name" value="MscL_channel"/>
</dbReference>
<dbReference type="PANTHER" id="PTHR30266:SF2">
    <property type="entry name" value="LARGE-CONDUCTANCE MECHANOSENSITIVE CHANNEL"/>
    <property type="match status" value="1"/>
</dbReference>
<evidence type="ECO:0000256" key="8">
    <source>
        <dbReference type="ARBA" id="ARBA00023303"/>
    </source>
</evidence>
<comment type="subunit">
    <text evidence="9">Homopentamer.</text>
</comment>
<dbReference type="GO" id="GO:0008381">
    <property type="term" value="F:mechanosensitive monoatomic ion channel activity"/>
    <property type="evidence" value="ECO:0007669"/>
    <property type="project" value="UniProtKB-UniRule"/>
</dbReference>
<name>A0A318SFT3_9DEIO</name>
<evidence type="ECO:0000313" key="10">
    <source>
        <dbReference type="EMBL" id="PYE55726.1"/>
    </source>
</evidence>
<reference evidence="10 11" key="1">
    <citation type="submission" date="2018-06" db="EMBL/GenBank/DDBJ databases">
        <title>Genomic Encyclopedia of Type Strains, Phase IV (KMG-IV): sequencing the most valuable type-strain genomes for metagenomic binning, comparative biology and taxonomic classification.</title>
        <authorList>
            <person name="Goeker M."/>
        </authorList>
    </citation>
    <scope>NUCLEOTIDE SEQUENCE [LARGE SCALE GENOMIC DNA]</scope>
    <source>
        <strain evidence="10 11">DSM 18048</strain>
    </source>
</reference>
<evidence type="ECO:0000256" key="1">
    <source>
        <dbReference type="ARBA" id="ARBA00004141"/>
    </source>
</evidence>
<feature type="transmembrane region" description="Helical" evidence="9">
    <location>
        <begin position="12"/>
        <end position="31"/>
    </location>
</feature>
<comment type="similarity">
    <text evidence="9">Belongs to the MscL family.</text>
</comment>
<evidence type="ECO:0000256" key="4">
    <source>
        <dbReference type="ARBA" id="ARBA00022692"/>
    </source>
</evidence>
<sequence>MIQGFREFILRGNLVDLAVGFIIGAAFSTVVKSFTDNLVMPVIGMFGGVPDFRSLGVSVNGSVFKYGAFLTDLLSFLLTAAVLYFFVVRPFTAMLNRFAKPEAPAAPTRQEVLLTEIRDAIRGQSASRPFGDD</sequence>
<dbReference type="InterPro" id="IPR037673">
    <property type="entry name" value="MSC/AndL"/>
</dbReference>
<accession>A0A318SFT3</accession>
<feature type="transmembrane region" description="Helical" evidence="9">
    <location>
        <begin position="66"/>
        <end position="87"/>
    </location>
</feature>
<evidence type="ECO:0000256" key="7">
    <source>
        <dbReference type="ARBA" id="ARBA00023136"/>
    </source>
</evidence>
<dbReference type="HAMAP" id="MF_00115">
    <property type="entry name" value="MscL"/>
    <property type="match status" value="1"/>
</dbReference>
<comment type="subcellular location">
    <subcellularLocation>
        <location evidence="9">Cell membrane</location>
        <topology evidence="9">Multi-pass membrane protein</topology>
    </subcellularLocation>
    <subcellularLocation>
        <location evidence="1">Membrane</location>
        <topology evidence="1">Multi-pass membrane protein</topology>
    </subcellularLocation>
</comment>
<dbReference type="Gene3D" id="1.10.1200.120">
    <property type="entry name" value="Large-conductance mechanosensitive channel, MscL, domain 1"/>
    <property type="match status" value="1"/>
</dbReference>
<evidence type="ECO:0000256" key="6">
    <source>
        <dbReference type="ARBA" id="ARBA00023065"/>
    </source>
</evidence>
<keyword evidence="5 9" id="KW-1133">Transmembrane helix</keyword>
<dbReference type="SUPFAM" id="SSF81330">
    <property type="entry name" value="Gated mechanosensitive channel"/>
    <property type="match status" value="1"/>
</dbReference>
<dbReference type="PANTHER" id="PTHR30266">
    <property type="entry name" value="MECHANOSENSITIVE CHANNEL MSCL"/>
    <property type="match status" value="1"/>
</dbReference>
<evidence type="ECO:0000256" key="3">
    <source>
        <dbReference type="ARBA" id="ARBA00022475"/>
    </source>
</evidence>
<evidence type="ECO:0000256" key="9">
    <source>
        <dbReference type="HAMAP-Rule" id="MF_00115"/>
    </source>
</evidence>
<comment type="caution">
    <text evidence="10">The sequence shown here is derived from an EMBL/GenBank/DDBJ whole genome shotgun (WGS) entry which is preliminary data.</text>
</comment>
<dbReference type="NCBIfam" id="TIGR00220">
    <property type="entry name" value="mscL"/>
    <property type="match status" value="1"/>
</dbReference>
<dbReference type="Proteomes" id="UP000248326">
    <property type="component" value="Unassembled WGS sequence"/>
</dbReference>
<dbReference type="AlphaFoldDB" id="A0A318SFT3"/>
<keyword evidence="4 9" id="KW-0812">Transmembrane</keyword>
<comment type="function">
    <text evidence="9">Channel that opens in response to stretch forces in the membrane lipid bilayer. May participate in the regulation of osmotic pressure changes within the cell.</text>
</comment>
<keyword evidence="6 9" id="KW-0406">Ion transport</keyword>
<gene>
    <name evidence="9" type="primary">mscL</name>
    <name evidence="10" type="ORF">DES52_10289</name>
</gene>
<dbReference type="GO" id="GO:0005886">
    <property type="term" value="C:plasma membrane"/>
    <property type="evidence" value="ECO:0007669"/>
    <property type="project" value="UniProtKB-SubCell"/>
</dbReference>
<dbReference type="PRINTS" id="PR01264">
    <property type="entry name" value="MECHCHANNEL"/>
</dbReference>